<dbReference type="SMART" id="SM00228">
    <property type="entry name" value="PDZ"/>
    <property type="match status" value="1"/>
</dbReference>
<dbReference type="InterPro" id="IPR004447">
    <property type="entry name" value="Peptidase_S41A"/>
</dbReference>
<dbReference type="Gene3D" id="3.90.226.10">
    <property type="entry name" value="2-enoyl-CoA Hydratase, Chain A, domain 1"/>
    <property type="match status" value="1"/>
</dbReference>
<evidence type="ECO:0000256" key="4">
    <source>
        <dbReference type="ARBA" id="ARBA00022825"/>
    </source>
</evidence>
<dbReference type="InterPro" id="IPR041489">
    <property type="entry name" value="PDZ_6"/>
</dbReference>
<dbReference type="AlphaFoldDB" id="A0A381TT21"/>
<dbReference type="PANTHER" id="PTHR32060:SF30">
    <property type="entry name" value="CARBOXY-TERMINAL PROCESSING PROTEASE CTPA"/>
    <property type="match status" value="1"/>
</dbReference>
<keyword evidence="4" id="KW-0720">Serine protease</keyword>
<name>A0A381TT21_9ZZZZ</name>
<dbReference type="CDD" id="cd07560">
    <property type="entry name" value="Peptidase_S41_CPP"/>
    <property type="match status" value="1"/>
</dbReference>
<organism evidence="6">
    <name type="scientific">marine metagenome</name>
    <dbReference type="NCBI Taxonomy" id="408172"/>
    <lineage>
        <taxon>unclassified sequences</taxon>
        <taxon>metagenomes</taxon>
        <taxon>ecological metagenomes</taxon>
    </lineage>
</organism>
<dbReference type="GO" id="GO:0030288">
    <property type="term" value="C:outer membrane-bounded periplasmic space"/>
    <property type="evidence" value="ECO:0007669"/>
    <property type="project" value="TreeGrafter"/>
</dbReference>
<evidence type="ECO:0000259" key="5">
    <source>
        <dbReference type="PROSITE" id="PS50106"/>
    </source>
</evidence>
<reference evidence="6" key="1">
    <citation type="submission" date="2018-05" db="EMBL/GenBank/DDBJ databases">
        <authorList>
            <person name="Lanie J.A."/>
            <person name="Ng W.-L."/>
            <person name="Kazmierczak K.M."/>
            <person name="Andrzejewski T.M."/>
            <person name="Davidsen T.M."/>
            <person name="Wayne K.J."/>
            <person name="Tettelin H."/>
            <person name="Glass J.I."/>
            <person name="Rusch D."/>
            <person name="Podicherti R."/>
            <person name="Tsui H.-C.T."/>
            <person name="Winkler M.E."/>
        </authorList>
    </citation>
    <scope>NUCLEOTIDE SEQUENCE</scope>
</reference>
<dbReference type="GO" id="GO:0007165">
    <property type="term" value="P:signal transduction"/>
    <property type="evidence" value="ECO:0007669"/>
    <property type="project" value="TreeGrafter"/>
</dbReference>
<dbReference type="FunFam" id="2.30.42.10:FF:000063">
    <property type="entry name" value="Peptidase, S41 family"/>
    <property type="match status" value="1"/>
</dbReference>
<accession>A0A381TT21</accession>
<keyword evidence="3" id="KW-0378">Hydrolase</keyword>
<dbReference type="SUPFAM" id="SSF50156">
    <property type="entry name" value="PDZ domain-like"/>
    <property type="match status" value="1"/>
</dbReference>
<protein>
    <recommendedName>
        <fullName evidence="5">PDZ domain-containing protein</fullName>
    </recommendedName>
</protein>
<dbReference type="NCBIfam" id="TIGR00225">
    <property type="entry name" value="prc"/>
    <property type="match status" value="1"/>
</dbReference>
<dbReference type="GO" id="GO:0006508">
    <property type="term" value="P:proteolysis"/>
    <property type="evidence" value="ECO:0007669"/>
    <property type="project" value="UniProtKB-KW"/>
</dbReference>
<dbReference type="InterPro" id="IPR029045">
    <property type="entry name" value="ClpP/crotonase-like_dom_sf"/>
</dbReference>
<evidence type="ECO:0000256" key="3">
    <source>
        <dbReference type="ARBA" id="ARBA00022801"/>
    </source>
</evidence>
<dbReference type="InterPro" id="IPR001478">
    <property type="entry name" value="PDZ"/>
</dbReference>
<dbReference type="EMBL" id="UINC01005038">
    <property type="protein sequence ID" value="SVA18631.1"/>
    <property type="molecule type" value="Genomic_DNA"/>
</dbReference>
<keyword evidence="2" id="KW-0645">Protease</keyword>
<feature type="domain" description="PDZ" evidence="5">
    <location>
        <begin position="170"/>
        <end position="233"/>
    </location>
</feature>
<dbReference type="Gene3D" id="2.30.42.10">
    <property type="match status" value="1"/>
</dbReference>
<dbReference type="PROSITE" id="PS50106">
    <property type="entry name" value="PDZ"/>
    <property type="match status" value="1"/>
</dbReference>
<dbReference type="GO" id="GO:0008236">
    <property type="term" value="F:serine-type peptidase activity"/>
    <property type="evidence" value="ECO:0007669"/>
    <property type="project" value="UniProtKB-KW"/>
</dbReference>
<evidence type="ECO:0000256" key="1">
    <source>
        <dbReference type="ARBA" id="ARBA00009179"/>
    </source>
</evidence>
<dbReference type="InterPro" id="IPR005151">
    <property type="entry name" value="Tail-specific_protease"/>
</dbReference>
<dbReference type="SUPFAM" id="SSF52096">
    <property type="entry name" value="ClpP/crotonase"/>
    <property type="match status" value="1"/>
</dbReference>
<dbReference type="CDD" id="cd06782">
    <property type="entry name" value="cpPDZ_CPP-like"/>
    <property type="match status" value="1"/>
</dbReference>
<proteinExistence type="inferred from homology"/>
<evidence type="ECO:0000256" key="2">
    <source>
        <dbReference type="ARBA" id="ARBA00022670"/>
    </source>
</evidence>
<dbReference type="Pfam" id="PF17820">
    <property type="entry name" value="PDZ_6"/>
    <property type="match status" value="1"/>
</dbReference>
<comment type="similarity">
    <text evidence="1">Belongs to the peptidase S41A family.</text>
</comment>
<dbReference type="PANTHER" id="PTHR32060">
    <property type="entry name" value="TAIL-SPECIFIC PROTEASE"/>
    <property type="match status" value="1"/>
</dbReference>
<dbReference type="Gene3D" id="3.30.750.44">
    <property type="match status" value="1"/>
</dbReference>
<dbReference type="Pfam" id="PF03572">
    <property type="entry name" value="Peptidase_S41"/>
    <property type="match status" value="1"/>
</dbReference>
<dbReference type="SMART" id="SM00245">
    <property type="entry name" value="TSPc"/>
    <property type="match status" value="1"/>
</dbReference>
<gene>
    <name evidence="6" type="ORF">METZ01_LOCUS71485</name>
</gene>
<dbReference type="GO" id="GO:0004175">
    <property type="term" value="F:endopeptidase activity"/>
    <property type="evidence" value="ECO:0007669"/>
    <property type="project" value="TreeGrafter"/>
</dbReference>
<dbReference type="InterPro" id="IPR036034">
    <property type="entry name" value="PDZ_sf"/>
</dbReference>
<sequence>MKLKLGNKSQKWALLPALIIFLWTLPVPSLNWNPLISTAHAGFFNNDLETFEEIINLVANKYVYSPDHKKLFSAAIKQMVNTADSPNVTLTNNPSGSTVTSNKKTTRFFLNYDMSHDMDELQKVYYFLHDESKISLSKKDLEIAAISGIMGSLDTYSQYLDKSAFKKSMRDTEGKYGGLGMVITMKDNRLFVVKTMDDSPAREAGIISNDSFLKVNGKEIKGMQIQELANLLRGHPETNVTLTMYRPSEEKEYTRTLTRRIILVNTVEYEPLNSHIGYFKINSFSKLTGKQLKKYLEQAKEEGIKGFILDLRGNPGGLLHQSVKVASYFLYKGRMVVYTKGRSKADYREYRSLYKKSFYKMPIVVLINQYSASASEIVAGALRDSGNALLVGENSYGKGSVQTIFRIGDGSGVRLTTSQYYTPSGADITKNGIAPEINIINDITDGPTGPAKEKKTLGTVLKLKASSLKVFFEKQGVKLNKTRDVTVEFARRILKNSNIANKKKSLEKAREIASNINY</sequence>
<evidence type="ECO:0000313" key="6">
    <source>
        <dbReference type="EMBL" id="SVA18631.1"/>
    </source>
</evidence>